<evidence type="ECO:0000313" key="4">
    <source>
        <dbReference type="Proteomes" id="UP000275385"/>
    </source>
</evidence>
<keyword evidence="2" id="KW-0812">Transmembrane</keyword>
<comment type="caution">
    <text evidence="3">The sequence shown here is derived from an EMBL/GenBank/DDBJ whole genome shotgun (WGS) entry which is preliminary data.</text>
</comment>
<gene>
    <name evidence="3" type="ORF">DL546_004076</name>
</gene>
<keyword evidence="2" id="KW-1133">Transmembrane helix</keyword>
<feature type="compositionally biased region" description="Basic and acidic residues" evidence="1">
    <location>
        <begin position="50"/>
        <end position="69"/>
    </location>
</feature>
<keyword evidence="2" id="KW-0472">Membrane</keyword>
<feature type="transmembrane region" description="Helical" evidence="2">
    <location>
        <begin position="15"/>
        <end position="36"/>
    </location>
</feature>
<protein>
    <submittedName>
        <fullName evidence="3">Uncharacterized protein</fullName>
    </submittedName>
</protein>
<evidence type="ECO:0000256" key="1">
    <source>
        <dbReference type="SAM" id="MobiDB-lite"/>
    </source>
</evidence>
<organism evidence="3 4">
    <name type="scientific">Coniochaeta pulveracea</name>
    <dbReference type="NCBI Taxonomy" id="177199"/>
    <lineage>
        <taxon>Eukaryota</taxon>
        <taxon>Fungi</taxon>
        <taxon>Dikarya</taxon>
        <taxon>Ascomycota</taxon>
        <taxon>Pezizomycotina</taxon>
        <taxon>Sordariomycetes</taxon>
        <taxon>Sordariomycetidae</taxon>
        <taxon>Coniochaetales</taxon>
        <taxon>Coniochaetaceae</taxon>
        <taxon>Coniochaeta</taxon>
    </lineage>
</organism>
<dbReference type="AlphaFoldDB" id="A0A420Y5E0"/>
<dbReference type="PANTHER" id="PTHR42354:SF1">
    <property type="entry name" value="C2H2-TYPE DOMAIN-CONTAINING PROTEIN"/>
    <property type="match status" value="1"/>
</dbReference>
<dbReference type="STRING" id="177199.A0A420Y5E0"/>
<feature type="region of interest" description="Disordered" evidence="1">
    <location>
        <begin position="43"/>
        <end position="84"/>
    </location>
</feature>
<accession>A0A420Y5E0</accession>
<sequence length="354" mass="39443">MNYANMIEERKLKQGFIIATLISTIVGTFTTGIGLFDRLNDKRKQHKRDHTQDGKIAELEKRVDEAEKRSRSRGGGGDGDGLRDALAYGGPMVRREYDRGFEALGRRFAEGDLLAQTQLQSQIITLQQTVIALLQEALETGLPPDLHRLRNASEFAREGSIRALRDQYQRMLTAAPLRPGRPAGLVRRISSTPDMRSDAGSGGGKEMVVRGRGGGGGEVVRFNRPGPLFCPFAEDLQRGNGPLPRGECPACRSAVPLPDRPFVVSKEVVKDRVSRPAEDGTMEVVEYVGDRRYVVSSRFLWKCHREVTGFACLLCWRFREGDTLCKGVEGLVRHLGEKHSVQELEDEEDLRGVR</sequence>
<dbReference type="OrthoDB" id="5309037at2759"/>
<evidence type="ECO:0000313" key="3">
    <source>
        <dbReference type="EMBL" id="RKU43102.1"/>
    </source>
</evidence>
<keyword evidence="4" id="KW-1185">Reference proteome</keyword>
<dbReference type="Proteomes" id="UP000275385">
    <property type="component" value="Unassembled WGS sequence"/>
</dbReference>
<feature type="region of interest" description="Disordered" evidence="1">
    <location>
        <begin position="182"/>
        <end position="206"/>
    </location>
</feature>
<name>A0A420Y5E0_9PEZI</name>
<dbReference type="PANTHER" id="PTHR42354">
    <property type="entry name" value="C2H2-TYPE DOMAIN-CONTAINING PROTEIN"/>
    <property type="match status" value="1"/>
</dbReference>
<evidence type="ECO:0000256" key="2">
    <source>
        <dbReference type="SAM" id="Phobius"/>
    </source>
</evidence>
<dbReference type="EMBL" id="QVQW01000047">
    <property type="protein sequence ID" value="RKU43102.1"/>
    <property type="molecule type" value="Genomic_DNA"/>
</dbReference>
<proteinExistence type="predicted"/>
<reference evidence="3 4" key="1">
    <citation type="submission" date="2018-08" db="EMBL/GenBank/DDBJ databases">
        <title>Draft genome of the lignicolous fungus Coniochaeta pulveracea.</title>
        <authorList>
            <person name="Borstlap C.J."/>
            <person name="De Witt R.N."/>
            <person name="Botha A."/>
            <person name="Volschenk H."/>
        </authorList>
    </citation>
    <scope>NUCLEOTIDE SEQUENCE [LARGE SCALE GENOMIC DNA]</scope>
    <source>
        <strain evidence="3 4">CAB683</strain>
    </source>
</reference>